<dbReference type="Proteomes" id="UP000094043">
    <property type="component" value="Chromosome 1"/>
</dbReference>
<dbReference type="VEuPathDB" id="FungiDB:L203_00251"/>
<accession>A0A1E3J1R9</accession>
<keyword evidence="2" id="KW-1185">Reference proteome</keyword>
<reference evidence="1" key="2">
    <citation type="journal article" date="2022" name="Elife">
        <title>Obligate sexual reproduction of a homothallic fungus closely related to the Cryptococcus pathogenic species complex.</title>
        <authorList>
            <person name="Passer A.R."/>
            <person name="Clancey S.A."/>
            <person name="Shea T."/>
            <person name="David-Palma M."/>
            <person name="Averette A.F."/>
            <person name="Boekhout T."/>
            <person name="Porcel B.M."/>
            <person name="Nowrousian M."/>
            <person name="Cuomo C.A."/>
            <person name="Sun S."/>
            <person name="Heitman J."/>
            <person name="Coelho M.A."/>
        </authorList>
    </citation>
    <scope>NUCLEOTIDE SEQUENCE</scope>
    <source>
        <strain evidence="1">CBS 7841</strain>
    </source>
</reference>
<evidence type="ECO:0000313" key="1">
    <source>
        <dbReference type="EMBL" id="WVN84953.1"/>
    </source>
</evidence>
<dbReference type="KEGG" id="cdep:91084306"/>
<dbReference type="AlphaFoldDB" id="A0A1E3J1R9"/>
<dbReference type="Pfam" id="PF12658">
    <property type="entry name" value="Ten1"/>
    <property type="match status" value="1"/>
</dbReference>
<dbReference type="GeneID" id="91084306"/>
<proteinExistence type="predicted"/>
<dbReference type="GO" id="GO:0043047">
    <property type="term" value="F:single-stranded telomeric DNA binding"/>
    <property type="evidence" value="ECO:0007669"/>
    <property type="project" value="InterPro"/>
</dbReference>
<dbReference type="GO" id="GO:0016233">
    <property type="term" value="P:telomere capping"/>
    <property type="evidence" value="ECO:0007669"/>
    <property type="project" value="InterPro"/>
</dbReference>
<dbReference type="InterPro" id="IPR024222">
    <property type="entry name" value="Ten1_fungal"/>
</dbReference>
<dbReference type="EMBL" id="CP143784">
    <property type="protein sequence ID" value="WVN84953.1"/>
    <property type="molecule type" value="Genomic_DNA"/>
</dbReference>
<organism evidence="1 2">
    <name type="scientific">Cryptococcus depauperatus CBS 7841</name>
    <dbReference type="NCBI Taxonomy" id="1295531"/>
    <lineage>
        <taxon>Eukaryota</taxon>
        <taxon>Fungi</taxon>
        <taxon>Dikarya</taxon>
        <taxon>Basidiomycota</taxon>
        <taxon>Agaricomycotina</taxon>
        <taxon>Tremellomycetes</taxon>
        <taxon>Tremellales</taxon>
        <taxon>Cryptococcaceae</taxon>
        <taxon>Cryptococcus</taxon>
    </lineage>
</organism>
<evidence type="ECO:0000313" key="2">
    <source>
        <dbReference type="Proteomes" id="UP000094043"/>
    </source>
</evidence>
<dbReference type="GO" id="GO:1990879">
    <property type="term" value="C:CST complex"/>
    <property type="evidence" value="ECO:0007669"/>
    <property type="project" value="InterPro"/>
</dbReference>
<dbReference type="OrthoDB" id="3258172at2759"/>
<sequence length="248" mass="27901">MPNGSTDSGKPIEQLQEYHVRPGPAYNNDAIPPALLIPLHLVNINHRGRKLRLIGQVLHYNLRKAICILSSHSPQQNSQYPTLLVDLSVPLLANSPSVKDISLSSMRKYSMASQHEVHNNAQETTENKRGKEQAWDISRELLSLRKGQWVSVVGWLEDGSEAVQKFHAFGQYAPLPPVILEAIHIQPSKGFPTPLTKLRGEISAWNGKRTLDTNNLEGDCQDAIQEEIVFWEDDWESTPKPKKANRSH</sequence>
<reference evidence="1" key="3">
    <citation type="submission" date="2024-01" db="EMBL/GenBank/DDBJ databases">
        <authorList>
            <person name="Coelho M.A."/>
            <person name="David-Palma M."/>
            <person name="Shea T."/>
            <person name="Sun S."/>
            <person name="Cuomo C.A."/>
            <person name="Heitman J."/>
        </authorList>
    </citation>
    <scope>NUCLEOTIDE SEQUENCE</scope>
    <source>
        <strain evidence="1">CBS 7841</strain>
    </source>
</reference>
<reference evidence="1" key="1">
    <citation type="submission" date="2016-06" db="EMBL/GenBank/DDBJ databases">
        <authorList>
            <person name="Cuomo C."/>
            <person name="Litvintseva A."/>
            <person name="Heitman J."/>
            <person name="Chen Y."/>
            <person name="Sun S."/>
            <person name="Springer D."/>
            <person name="Dromer F."/>
            <person name="Young S."/>
            <person name="Zeng Q."/>
            <person name="Chapman S."/>
            <person name="Gujja S."/>
            <person name="Saif S."/>
            <person name="Birren B."/>
        </authorList>
    </citation>
    <scope>NUCLEOTIDE SEQUENCE</scope>
    <source>
        <strain evidence="1">CBS 7841</strain>
    </source>
</reference>
<gene>
    <name evidence="1" type="ORF">L203_100090</name>
</gene>
<name>A0A1E3J1R9_9TREE</name>
<protein>
    <submittedName>
        <fullName evidence="1">Uncharacterized protein</fullName>
    </submittedName>
</protein>
<dbReference type="RefSeq" id="XP_066065654.1">
    <property type="nucleotide sequence ID" value="XM_066209557.1"/>
</dbReference>